<name>A0A3A8ARD9_9RHOB</name>
<evidence type="ECO:0000256" key="1">
    <source>
        <dbReference type="SAM" id="Phobius"/>
    </source>
</evidence>
<dbReference type="AlphaFoldDB" id="A0A3A8ARD9"/>
<gene>
    <name evidence="2" type="ORF">D6850_18370</name>
</gene>
<protein>
    <submittedName>
        <fullName evidence="2">VPLPA-CTERM sorting domain-containing protein</fullName>
    </submittedName>
</protein>
<evidence type="ECO:0000313" key="2">
    <source>
        <dbReference type="EMBL" id="RKF12435.1"/>
    </source>
</evidence>
<keyword evidence="3" id="KW-1185">Reference proteome</keyword>
<accession>A0A3A8ARD9</accession>
<sequence>MFGLQRAIVAIGVAALMAVYTVALPTKSHAATITFYDDPAGPADKRGTLTCSVACSALFSTPGTYNTTVGGVFTVHPPNETTQTNFVNANLKAGDSSFLVADADKTEPAPSSFSTDALYILLKIGGGHTLNSLLVRNDSGAGGLELSWDGESASGLSHYTEFGELPITTIPLPAGGLLLLTALGGLGIAARRRRKAA</sequence>
<dbReference type="InterPro" id="IPR022472">
    <property type="entry name" value="VPLPA-CTERM"/>
</dbReference>
<dbReference type="NCBIfam" id="TIGR03370">
    <property type="entry name" value="VPLPA-CTERM"/>
    <property type="match status" value="1"/>
</dbReference>
<keyword evidence="1" id="KW-1133">Transmembrane helix</keyword>
<dbReference type="RefSeq" id="WP_121169077.1">
    <property type="nucleotide sequence ID" value="NZ_RAPE01000008.1"/>
</dbReference>
<evidence type="ECO:0000313" key="3">
    <source>
        <dbReference type="Proteomes" id="UP000281128"/>
    </source>
</evidence>
<keyword evidence="1" id="KW-0812">Transmembrane</keyword>
<feature type="transmembrane region" description="Helical" evidence="1">
    <location>
        <begin position="170"/>
        <end position="190"/>
    </location>
</feature>
<comment type="caution">
    <text evidence="2">The sequence shown here is derived from an EMBL/GenBank/DDBJ whole genome shotgun (WGS) entry which is preliminary data.</text>
</comment>
<organism evidence="2 3">
    <name type="scientific">Roseovarius spongiae</name>
    <dbReference type="NCBI Taxonomy" id="2320272"/>
    <lineage>
        <taxon>Bacteria</taxon>
        <taxon>Pseudomonadati</taxon>
        <taxon>Pseudomonadota</taxon>
        <taxon>Alphaproteobacteria</taxon>
        <taxon>Rhodobacterales</taxon>
        <taxon>Roseobacteraceae</taxon>
        <taxon>Roseovarius</taxon>
    </lineage>
</organism>
<dbReference type="OrthoDB" id="9924437at2"/>
<dbReference type="EMBL" id="RAPE01000008">
    <property type="protein sequence ID" value="RKF12435.1"/>
    <property type="molecule type" value="Genomic_DNA"/>
</dbReference>
<keyword evidence="1" id="KW-0472">Membrane</keyword>
<proteinExistence type="predicted"/>
<dbReference type="Proteomes" id="UP000281128">
    <property type="component" value="Unassembled WGS sequence"/>
</dbReference>
<reference evidence="2 3" key="1">
    <citation type="submission" date="2018-09" db="EMBL/GenBank/DDBJ databases">
        <title>Roseovarius spongiae sp. nov., isolated from a marine sponge.</title>
        <authorList>
            <person name="Zhuang L."/>
            <person name="Luo L."/>
        </authorList>
    </citation>
    <scope>NUCLEOTIDE SEQUENCE [LARGE SCALE GENOMIC DNA]</scope>
    <source>
        <strain evidence="2 3">HN-E21</strain>
    </source>
</reference>